<proteinExistence type="inferred from homology"/>
<feature type="transmembrane region" description="Helical" evidence="13">
    <location>
        <begin position="444"/>
        <end position="464"/>
    </location>
</feature>
<keyword evidence="10 13" id="KW-0143">Chaperone</keyword>
<comment type="function">
    <text evidence="13">Required for the insertion and/or proper folding and/or complex formation of integral membrane proteins into the membrane. Involved in integration of membrane proteins that insert both dependently and independently of the Sec translocase complex, as well as at least some lipoproteins. Aids folding of multispanning membrane proteins.</text>
</comment>
<dbReference type="PANTHER" id="PTHR12428:SF65">
    <property type="entry name" value="CYTOCHROME C OXIDASE ASSEMBLY PROTEIN COX18, MITOCHONDRIAL"/>
    <property type="match status" value="1"/>
</dbReference>
<evidence type="ECO:0000256" key="8">
    <source>
        <dbReference type="ARBA" id="ARBA00022989"/>
    </source>
</evidence>
<keyword evidence="9 13" id="KW-0472">Membrane</keyword>
<evidence type="ECO:0000256" key="6">
    <source>
        <dbReference type="ARBA" id="ARBA00022692"/>
    </source>
</evidence>
<feature type="region of interest" description="Disordered" evidence="14">
    <location>
        <begin position="35"/>
        <end position="74"/>
    </location>
</feature>
<dbReference type="Pfam" id="PF02096">
    <property type="entry name" value="60KD_IMP"/>
    <property type="match status" value="1"/>
</dbReference>
<organism evidence="17 18">
    <name type="scientific">Dongia soli</name>
    <dbReference type="NCBI Taxonomy" id="600628"/>
    <lineage>
        <taxon>Bacteria</taxon>
        <taxon>Pseudomonadati</taxon>
        <taxon>Pseudomonadota</taxon>
        <taxon>Alphaproteobacteria</taxon>
        <taxon>Rhodospirillales</taxon>
        <taxon>Dongiaceae</taxon>
        <taxon>Dongia</taxon>
    </lineage>
</organism>
<dbReference type="CDD" id="cd19961">
    <property type="entry name" value="EcYidC-like_peri"/>
    <property type="match status" value="1"/>
</dbReference>
<evidence type="ECO:0000256" key="4">
    <source>
        <dbReference type="ARBA" id="ARBA00022448"/>
    </source>
</evidence>
<comment type="subcellular location">
    <subcellularLocation>
        <location evidence="1">Cell inner membrane</location>
        <topology evidence="1">Multi-pass membrane protein</topology>
    </subcellularLocation>
    <subcellularLocation>
        <location evidence="13">Cell membrane</location>
        <topology evidence="13">Multi-pass membrane protein</topology>
    </subcellularLocation>
</comment>
<keyword evidence="6 13" id="KW-0812">Transmembrane</keyword>
<dbReference type="InterPro" id="IPR028055">
    <property type="entry name" value="YidC/Oxa/ALB_C"/>
</dbReference>
<dbReference type="Gene3D" id="2.70.98.90">
    <property type="match status" value="1"/>
</dbReference>
<keyword evidence="5 13" id="KW-1003">Cell membrane</keyword>
<comment type="caution">
    <text evidence="17">The sequence shown here is derived from an EMBL/GenBank/DDBJ whole genome shotgun (WGS) entry which is preliminary data.</text>
</comment>
<evidence type="ECO:0000259" key="16">
    <source>
        <dbReference type="Pfam" id="PF14849"/>
    </source>
</evidence>
<dbReference type="InterPro" id="IPR047196">
    <property type="entry name" value="YidC_ALB_C"/>
</dbReference>
<evidence type="ECO:0000313" key="17">
    <source>
        <dbReference type="EMBL" id="MDY0881656.1"/>
    </source>
</evidence>
<feature type="transmembrane region" description="Helical" evidence="13">
    <location>
        <begin position="6"/>
        <end position="24"/>
    </location>
</feature>
<evidence type="ECO:0000313" key="18">
    <source>
        <dbReference type="Proteomes" id="UP001279642"/>
    </source>
</evidence>
<dbReference type="InterPro" id="IPR001708">
    <property type="entry name" value="YidC/ALB3/OXA1/COX18"/>
</dbReference>
<dbReference type="PRINTS" id="PR00701">
    <property type="entry name" value="60KDINNERMP"/>
</dbReference>
<dbReference type="InterPro" id="IPR038221">
    <property type="entry name" value="YidC_periplasmic_sf"/>
</dbReference>
<dbReference type="HAMAP" id="MF_01810">
    <property type="entry name" value="YidC_type1"/>
    <property type="match status" value="1"/>
</dbReference>
<feature type="compositionally biased region" description="Low complexity" evidence="14">
    <location>
        <begin position="35"/>
        <end position="64"/>
    </location>
</feature>
<feature type="transmembrane region" description="Helical" evidence="13">
    <location>
        <begin position="507"/>
        <end position="531"/>
    </location>
</feature>
<dbReference type="Pfam" id="PF14849">
    <property type="entry name" value="YidC_periplas"/>
    <property type="match status" value="1"/>
</dbReference>
<dbReference type="NCBIfam" id="TIGR03593">
    <property type="entry name" value="yidC_nterm"/>
    <property type="match status" value="1"/>
</dbReference>
<dbReference type="InterPro" id="IPR028053">
    <property type="entry name" value="Membr_insert_YidC_N"/>
</dbReference>
<evidence type="ECO:0000256" key="7">
    <source>
        <dbReference type="ARBA" id="ARBA00022927"/>
    </source>
</evidence>
<evidence type="ECO:0000256" key="10">
    <source>
        <dbReference type="ARBA" id="ARBA00023186"/>
    </source>
</evidence>
<dbReference type="EMBL" id="JAXCLW010000001">
    <property type="protein sequence ID" value="MDY0881656.1"/>
    <property type="molecule type" value="Genomic_DNA"/>
</dbReference>
<dbReference type="NCBIfam" id="TIGR03592">
    <property type="entry name" value="yidC_oxa1_cterm"/>
    <property type="match status" value="1"/>
</dbReference>
<protein>
    <recommendedName>
        <fullName evidence="3 13">Membrane protein insertase YidC</fullName>
    </recommendedName>
    <alternativeName>
        <fullName evidence="12 13">Foldase YidC</fullName>
    </alternativeName>
    <alternativeName>
        <fullName evidence="11 13">Membrane integrase YidC</fullName>
    </alternativeName>
    <alternativeName>
        <fullName evidence="13">Membrane protein YidC</fullName>
    </alternativeName>
</protein>
<dbReference type="RefSeq" id="WP_320506711.1">
    <property type="nucleotide sequence ID" value="NZ_JAXCLW010000001.1"/>
</dbReference>
<gene>
    <name evidence="13 17" type="primary">yidC</name>
    <name evidence="17" type="ORF">SMD27_02260</name>
</gene>
<evidence type="ECO:0000256" key="14">
    <source>
        <dbReference type="SAM" id="MobiDB-lite"/>
    </source>
</evidence>
<feature type="compositionally biased region" description="Polar residues" evidence="14">
    <location>
        <begin position="65"/>
        <end position="74"/>
    </location>
</feature>
<dbReference type="PRINTS" id="PR01900">
    <property type="entry name" value="YIDCPROTEIN"/>
</dbReference>
<dbReference type="NCBIfam" id="NF002353">
    <property type="entry name" value="PRK01318.1-4"/>
    <property type="match status" value="1"/>
</dbReference>
<evidence type="ECO:0000256" key="1">
    <source>
        <dbReference type="ARBA" id="ARBA00004429"/>
    </source>
</evidence>
<reference evidence="17 18" key="1">
    <citation type="journal article" date="2016" name="Antonie Van Leeuwenhoek">
        <title>Dongia soli sp. nov., isolated from soil from Dokdo, Korea.</title>
        <authorList>
            <person name="Kim D.U."/>
            <person name="Lee H."/>
            <person name="Kim H."/>
            <person name="Kim S.G."/>
            <person name="Ka J.O."/>
        </authorList>
    </citation>
    <scope>NUCLEOTIDE SEQUENCE [LARGE SCALE GENOMIC DNA]</scope>
    <source>
        <strain evidence="17 18">D78</strain>
    </source>
</reference>
<accession>A0ABU5E5X8</accession>
<feature type="transmembrane region" description="Helical" evidence="13">
    <location>
        <begin position="357"/>
        <end position="375"/>
    </location>
</feature>
<name>A0ABU5E5X8_9PROT</name>
<feature type="transmembrane region" description="Helical" evidence="13">
    <location>
        <begin position="381"/>
        <end position="400"/>
    </location>
</feature>
<feature type="domain" description="Membrane insertase YidC/Oxa/ALB C-terminal" evidence="15">
    <location>
        <begin position="381"/>
        <end position="589"/>
    </location>
</feature>
<dbReference type="CDD" id="cd20070">
    <property type="entry name" value="5TM_YidC_Alb3"/>
    <property type="match status" value="1"/>
</dbReference>
<evidence type="ECO:0000256" key="5">
    <source>
        <dbReference type="ARBA" id="ARBA00022475"/>
    </source>
</evidence>
<dbReference type="Proteomes" id="UP001279642">
    <property type="component" value="Unassembled WGS sequence"/>
</dbReference>
<evidence type="ECO:0000256" key="12">
    <source>
        <dbReference type="ARBA" id="ARBA00033342"/>
    </source>
</evidence>
<evidence type="ECO:0000256" key="2">
    <source>
        <dbReference type="ARBA" id="ARBA00010527"/>
    </source>
</evidence>
<evidence type="ECO:0000256" key="9">
    <source>
        <dbReference type="ARBA" id="ARBA00023136"/>
    </source>
</evidence>
<evidence type="ECO:0000256" key="13">
    <source>
        <dbReference type="HAMAP-Rule" id="MF_01810"/>
    </source>
</evidence>
<evidence type="ECO:0000256" key="3">
    <source>
        <dbReference type="ARBA" id="ARBA00015325"/>
    </source>
</evidence>
<sequence>MEQKNLLIAVVLTVAILLGWQFLYETPKMRAHQAAQQQAAEQMAKQGQISPDPQAAQNAAAPGQTTIPAEQSAPQTVDRAAALAQSPRVTIDSPRLKGSISLKGGRLDDLTLKDYRETVDKTSPNVVLLSPLGTKEAYYADSGWTSADPKVAVPGADTLWQADSDSLAAGQTVTLSWDNGQGLIFRRAFTVDDNYMFTVTQSVENKTGADVKLRPYARVKRFGTPAHPSQSYVLHEGMIGNFNGTLADPSYAKVRDRAQEPEKLFTYASTGGWAGITDKYWLVAQIADNQEAVTGEYFYEPKTDSYQADYVGTERSVAPGATVDTTQKLFAGAKEVNLLRDYRDNQQIANFDLAIDFGWYWFFTKPLMLLLYWLHHHVGNFGIAILILTVMVKALMFPLANKSYKSMSRMKQLTPQIQAMREKYGDDKMKLNQEMTALYKREKVNPAAGCLPVFVQIPVFFSLYKVFYVSMEMRQAPFFGWIKDLSAPDPTSWMNLFGLLPWDPSHWVTLPVVGGLIHVLSIGVWPLIMGFTMWLQQRLNPTPPDPVQAKLFTAMPIIFTFMLGSMPAGLVIYWAWNNTLSILQQRFIMWRMGVKA</sequence>
<feature type="domain" description="Membrane insertase YidC N-terminal" evidence="16">
    <location>
        <begin position="88"/>
        <end position="369"/>
    </location>
</feature>
<keyword evidence="4 13" id="KW-0813">Transport</keyword>
<keyword evidence="8 13" id="KW-1133">Transmembrane helix</keyword>
<keyword evidence="7 13" id="KW-0653">Protein transport</keyword>
<dbReference type="InterPro" id="IPR019998">
    <property type="entry name" value="Membr_insert_YidC"/>
</dbReference>
<keyword evidence="18" id="KW-1185">Reference proteome</keyword>
<feature type="transmembrane region" description="Helical" evidence="13">
    <location>
        <begin position="551"/>
        <end position="576"/>
    </location>
</feature>
<evidence type="ECO:0000256" key="11">
    <source>
        <dbReference type="ARBA" id="ARBA00033245"/>
    </source>
</evidence>
<dbReference type="PANTHER" id="PTHR12428">
    <property type="entry name" value="OXA1"/>
    <property type="match status" value="1"/>
</dbReference>
<comment type="subunit">
    <text evidence="13">Interacts with the Sec translocase complex via SecD. Specifically interacts with transmembrane segments of nascent integral membrane proteins during membrane integration.</text>
</comment>
<evidence type="ECO:0000259" key="15">
    <source>
        <dbReference type="Pfam" id="PF02096"/>
    </source>
</evidence>
<comment type="similarity">
    <text evidence="2 13">Belongs to the OXA1/ALB3/YidC family. Type 1 subfamily.</text>
</comment>